<proteinExistence type="predicted"/>
<comment type="caution">
    <text evidence="1">The sequence shown here is derived from an EMBL/GenBank/DDBJ whole genome shotgun (WGS) entry which is preliminary data.</text>
</comment>
<organism evidence="1 2">
    <name type="scientific">Tenacibaculum holothuriorum</name>
    <dbReference type="NCBI Taxonomy" id="1635173"/>
    <lineage>
        <taxon>Bacteria</taxon>
        <taxon>Pseudomonadati</taxon>
        <taxon>Bacteroidota</taxon>
        <taxon>Flavobacteriia</taxon>
        <taxon>Flavobacteriales</taxon>
        <taxon>Flavobacteriaceae</taxon>
        <taxon>Tenacibaculum</taxon>
    </lineage>
</organism>
<reference evidence="1 2" key="1">
    <citation type="submission" date="2015-03" db="EMBL/GenBank/DDBJ databases">
        <title>Genome sequence of Tenacibaculum sp. S2-2, isolated from intestinal microbiota of sea cucumber, Apostichopus japonicas.</title>
        <authorList>
            <person name="Shao Z."/>
            <person name="Wang L."/>
            <person name="Li X."/>
        </authorList>
    </citation>
    <scope>NUCLEOTIDE SEQUENCE [LARGE SCALE GENOMIC DNA]</scope>
    <source>
        <strain evidence="1 2">S2-2</strain>
    </source>
</reference>
<sequence length="1254" mass="145663">MKRVFLSAKTTIIILVISLFTGNYGSLNEELTNRMSDNSSAGNEFFTSNFFLETSQPVVSFLSEEHNIKDNSVYKNLRQLCSYTKLPFSSISINNINNKEYSIPTSVKTICIDRTVTISKPAIKKLIEFVANGGSLVVTNIVYDTHFNYLLGLKANEEEHSYNNNAKGFKLTNQFIPNTDNTNFYEKGAHFGFNKSSFNNDVEVMITAVNDTEYPVILKSSIGLGKVIFFNSSIEISKYERGLLFTSLLSTLEGVPYPVANVTTIFLDDFPSPIYDLKKEPIKSEYNVTNQEFVNNIWWPDMVSLSKKHDIKYTATIIFDYEENTIPPFSFKEWERTKQNNMAVPHIVTKDLLANNHELAIHGYNHVSLLEKDWSKETIGFALKTVKKKWKLNNYGELPVSYIPPSNHIDKVGVQALKANLPSIKYMCSVYTGEKEMGGDREYEPEPYAKNMFGFPRVTSGYYLDSDKRYLKESTYLFTGIWSHFIHPDDVYQIPDESNSKTRGSFSYRNEPELNWKKDNKKGLKGMLPTFDEILQNHSKTYPFTKYTDVKEAGRRVADIRLNSYKHDVNSDYYSVTNLNRNKNQDWFVYVSSFQKGKVIDYLQKNKIQYHQIPLHNGVLIGVKTQKNKITIPMVSPQRNKFLTNQVLASYDALFNKKVDQKEAKKELSLAQKTNLLRTKLFTSNNYNEDDWKTYVTYCSWQQKEKQFWYDLDTYFNENKQFEIANFSDEAAKTIWYTNEKDSRKWLVRKTELAPSKDLKISFIKEYIKKYNSEKNVTDISKKLKELVLLNPTSENKTNYVSYVLWSEVPNKDQILYRLKPSKDYVTLAKEITWYFKDKKYYDKMLAWSDVTDEIPIDTKLYWLFEAKEYTLLDAYFKEYISKNPTDDLAKKIMSQMYLERKDFLNAWKIASAINSNSKEYESLRKQLNYEFTIQSKKLQNEFIKAKDIYLFAKVRDSIERVLILEGKNSITFSSVINTDRDNIASFERLATYSMVTDNLNVHSISATNTSVSALQGNNSVENVDKELYGIEYKFESSRRGNDKLNYHARTRLETDRENYFYHVGAGVNYNVDNTFISAEYEVAPVKNGAAYTKNIYKNKVGIYAEKNFKNKLNAIAYVEGNYYSDNEKNLTSTLSLSYPVFAYGSHQIRPALEGTYSVGSADLRQGFPYWMVKERLFGGGGLQYQLNTDMDKTFAFVDAMVFSDSYATYFTRFRGQVNFQLQKYFIVNFNGELYLNDQYYSNSFNIGLLYLIK</sequence>
<dbReference type="SUPFAM" id="SSF88713">
    <property type="entry name" value="Glycoside hydrolase/deacetylase"/>
    <property type="match status" value="1"/>
</dbReference>
<dbReference type="InParanoid" id="A0A1Y2PES6"/>
<accession>A0A1Y2PES6</accession>
<evidence type="ECO:0000313" key="1">
    <source>
        <dbReference type="EMBL" id="OSY89004.1"/>
    </source>
</evidence>
<dbReference type="EMBL" id="LAPZ01000002">
    <property type="protein sequence ID" value="OSY89004.1"/>
    <property type="molecule type" value="Genomic_DNA"/>
</dbReference>
<dbReference type="Pfam" id="PF09960">
    <property type="entry name" value="DUF2194"/>
    <property type="match status" value="1"/>
</dbReference>
<dbReference type="InterPro" id="IPR011330">
    <property type="entry name" value="Glyco_hydro/deAcase_b/a-brl"/>
</dbReference>
<gene>
    <name evidence="1" type="ORF">WH52_04925</name>
</gene>
<dbReference type="STRING" id="1635173.WH52_04925"/>
<name>A0A1Y2PES6_9FLAO</name>
<dbReference type="RefSeq" id="WP_086029823.1">
    <property type="nucleotide sequence ID" value="NZ_LAPZ01000002.1"/>
</dbReference>
<dbReference type="Gene3D" id="3.20.20.370">
    <property type="entry name" value="Glycoside hydrolase/deacetylase"/>
    <property type="match status" value="1"/>
</dbReference>
<evidence type="ECO:0008006" key="3">
    <source>
        <dbReference type="Google" id="ProtNLM"/>
    </source>
</evidence>
<dbReference type="GO" id="GO:0005975">
    <property type="term" value="P:carbohydrate metabolic process"/>
    <property type="evidence" value="ECO:0007669"/>
    <property type="project" value="InterPro"/>
</dbReference>
<dbReference type="InterPro" id="IPR018695">
    <property type="entry name" value="DUF2194"/>
</dbReference>
<keyword evidence="2" id="KW-1185">Reference proteome</keyword>
<dbReference type="OrthoDB" id="9761886at2"/>
<protein>
    <recommendedName>
        <fullName evidence="3">DUF2194 domain-containing protein</fullName>
    </recommendedName>
</protein>
<dbReference type="AlphaFoldDB" id="A0A1Y2PES6"/>
<dbReference type="Proteomes" id="UP000194221">
    <property type="component" value="Unassembled WGS sequence"/>
</dbReference>
<evidence type="ECO:0000313" key="2">
    <source>
        <dbReference type="Proteomes" id="UP000194221"/>
    </source>
</evidence>